<feature type="compositionally biased region" description="Gly residues" evidence="1">
    <location>
        <begin position="148"/>
        <end position="179"/>
    </location>
</feature>
<protein>
    <recommendedName>
        <fullName evidence="5">PA14 domain-containing protein</fullName>
    </recommendedName>
</protein>
<comment type="caution">
    <text evidence="3">The sequence shown here is derived from an EMBL/GenBank/DDBJ whole genome shotgun (WGS) entry which is preliminary data.</text>
</comment>
<accession>A0ABT3GLP0</accession>
<keyword evidence="4" id="KW-1185">Reference proteome</keyword>
<sequence>MIKPHDNPTGPAGARVPLTNVAGDMHPVTGGNAGSRTKKGLWQRLGGSAFSISVLVHAVFILLAIFFFIRWVEPPPEERVDFVPGGGGGGNNGSEVTHKIQQKARQMPSAVSKRIASTSLTAAFTLPDSSSDLPDATMPMEMGASAAGKGGGAGGGSGTGIGTGTGSGVGPGSGPGVGKGFIDTNPFGSKGGVGLVGTFYDFKRDKKGDSTGVRALDRPTYTKIVNDFTNSSRWGPSSKFKHYTSPTQLTAKVFAFKGIPDTSAGQAFQCPDTGAGMWLAHYSGTVKATETGTYRFVGWGDNCLVVGIDGKVVLDASDVVYTGKANEPLGSINLPGKPGAALACGKWFQLRQGSSLKVDIIMGDEGGIFSAGVMIEKKDSTYGRGPGGVPVLPVLTVADLEEKEKALYPFLSAESFPRSLFVAETPRLGAGDIFK</sequence>
<keyword evidence="2" id="KW-0472">Membrane</keyword>
<dbReference type="RefSeq" id="WP_264488547.1">
    <property type="nucleotide sequence ID" value="NZ_JAPDDT010000008.1"/>
</dbReference>
<name>A0ABT3GLP0_9BACT</name>
<evidence type="ECO:0000256" key="2">
    <source>
        <dbReference type="SAM" id="Phobius"/>
    </source>
</evidence>
<evidence type="ECO:0000313" key="3">
    <source>
        <dbReference type="EMBL" id="MCW1924438.1"/>
    </source>
</evidence>
<organism evidence="3 4">
    <name type="scientific">Luteolibacter arcticus</name>
    <dbReference type="NCBI Taxonomy" id="1581411"/>
    <lineage>
        <taxon>Bacteria</taxon>
        <taxon>Pseudomonadati</taxon>
        <taxon>Verrucomicrobiota</taxon>
        <taxon>Verrucomicrobiia</taxon>
        <taxon>Verrucomicrobiales</taxon>
        <taxon>Verrucomicrobiaceae</taxon>
        <taxon>Luteolibacter</taxon>
    </lineage>
</organism>
<reference evidence="3 4" key="1">
    <citation type="submission" date="2022-10" db="EMBL/GenBank/DDBJ databases">
        <title>Luteolibacter arcticus strain CCTCC AB 2014275, whole genome shotgun sequencing project.</title>
        <authorList>
            <person name="Zhao G."/>
            <person name="Shen L."/>
        </authorList>
    </citation>
    <scope>NUCLEOTIDE SEQUENCE [LARGE SCALE GENOMIC DNA]</scope>
    <source>
        <strain evidence="3 4">CCTCC AB 2014275</strain>
    </source>
</reference>
<dbReference type="Proteomes" id="UP001320876">
    <property type="component" value="Unassembled WGS sequence"/>
</dbReference>
<feature type="transmembrane region" description="Helical" evidence="2">
    <location>
        <begin position="45"/>
        <end position="69"/>
    </location>
</feature>
<keyword evidence="2" id="KW-1133">Transmembrane helix</keyword>
<proteinExistence type="predicted"/>
<evidence type="ECO:0008006" key="5">
    <source>
        <dbReference type="Google" id="ProtNLM"/>
    </source>
</evidence>
<evidence type="ECO:0000256" key="1">
    <source>
        <dbReference type="SAM" id="MobiDB-lite"/>
    </source>
</evidence>
<evidence type="ECO:0000313" key="4">
    <source>
        <dbReference type="Proteomes" id="UP001320876"/>
    </source>
</evidence>
<keyword evidence="2" id="KW-0812">Transmembrane</keyword>
<dbReference type="EMBL" id="JAPDDT010000008">
    <property type="protein sequence ID" value="MCW1924438.1"/>
    <property type="molecule type" value="Genomic_DNA"/>
</dbReference>
<gene>
    <name evidence="3" type="ORF">OKA05_17865</name>
</gene>
<feature type="region of interest" description="Disordered" evidence="1">
    <location>
        <begin position="131"/>
        <end position="181"/>
    </location>
</feature>